<dbReference type="EMBL" id="KZ502877">
    <property type="protein sequence ID" value="PKU71455.1"/>
    <property type="molecule type" value="Genomic_DNA"/>
</dbReference>
<accession>A0A2I0W720</accession>
<sequence length="102" mass="11770">MLNSCMIYVTEQVGVYCSLSQLLEYGFYHADPHPGNLLRTSDGKLAYLEGFLKSGQQARERKDTLKWPYMFRQELRDGFIQACLHLVNRDFDSLAKDFVTLG</sequence>
<keyword evidence="4" id="KW-1185">Reference proteome</keyword>
<comment type="similarity">
    <text evidence="1">Belongs to the protein kinase superfamily. ADCK protein kinase family.</text>
</comment>
<dbReference type="AlphaFoldDB" id="A0A2I0W720"/>
<dbReference type="PANTHER" id="PTHR10566:SF119">
    <property type="entry name" value="OS04G0640500 PROTEIN"/>
    <property type="match status" value="1"/>
</dbReference>
<dbReference type="STRING" id="906689.A0A2I0W720"/>
<evidence type="ECO:0000259" key="2">
    <source>
        <dbReference type="Pfam" id="PF03109"/>
    </source>
</evidence>
<proteinExistence type="inferred from homology"/>
<reference evidence="3 4" key="1">
    <citation type="journal article" date="2016" name="Sci. Rep.">
        <title>The Dendrobium catenatum Lindl. genome sequence provides insights into polysaccharide synthase, floral development and adaptive evolution.</title>
        <authorList>
            <person name="Zhang G.Q."/>
            <person name="Xu Q."/>
            <person name="Bian C."/>
            <person name="Tsai W.C."/>
            <person name="Yeh C.M."/>
            <person name="Liu K.W."/>
            <person name="Yoshida K."/>
            <person name="Zhang L.S."/>
            <person name="Chang S.B."/>
            <person name="Chen F."/>
            <person name="Shi Y."/>
            <person name="Su Y.Y."/>
            <person name="Zhang Y.Q."/>
            <person name="Chen L.J."/>
            <person name="Yin Y."/>
            <person name="Lin M."/>
            <person name="Huang H."/>
            <person name="Deng H."/>
            <person name="Wang Z.W."/>
            <person name="Zhu S.L."/>
            <person name="Zhao X."/>
            <person name="Deng C."/>
            <person name="Niu S.C."/>
            <person name="Huang J."/>
            <person name="Wang M."/>
            <person name="Liu G.H."/>
            <person name="Yang H.J."/>
            <person name="Xiao X.J."/>
            <person name="Hsiao Y.Y."/>
            <person name="Wu W.L."/>
            <person name="Chen Y.Y."/>
            <person name="Mitsuda N."/>
            <person name="Ohme-Takagi M."/>
            <person name="Luo Y.B."/>
            <person name="Van de Peer Y."/>
            <person name="Liu Z.J."/>
        </authorList>
    </citation>
    <scope>NUCLEOTIDE SEQUENCE [LARGE SCALE GENOMIC DNA]</scope>
    <source>
        <tissue evidence="3">The whole plant</tissue>
    </source>
</reference>
<protein>
    <submittedName>
        <fullName evidence="3">Putative aarF domain-containing protein kinase</fullName>
    </submittedName>
</protein>
<dbReference type="InterPro" id="IPR050154">
    <property type="entry name" value="UbiB_kinase"/>
</dbReference>
<dbReference type="Pfam" id="PF03109">
    <property type="entry name" value="ABC1"/>
    <property type="match status" value="1"/>
</dbReference>
<evidence type="ECO:0000256" key="1">
    <source>
        <dbReference type="ARBA" id="ARBA00009670"/>
    </source>
</evidence>
<feature type="domain" description="ABC1 atypical kinase-like" evidence="2">
    <location>
        <begin position="13"/>
        <end position="49"/>
    </location>
</feature>
<keyword evidence="3" id="KW-0418">Kinase</keyword>
<evidence type="ECO:0000313" key="3">
    <source>
        <dbReference type="EMBL" id="PKU71455.1"/>
    </source>
</evidence>
<dbReference type="GO" id="GO:0016301">
    <property type="term" value="F:kinase activity"/>
    <property type="evidence" value="ECO:0007669"/>
    <property type="project" value="UniProtKB-KW"/>
</dbReference>
<dbReference type="Proteomes" id="UP000233837">
    <property type="component" value="Unassembled WGS sequence"/>
</dbReference>
<organism evidence="3 4">
    <name type="scientific">Dendrobium catenatum</name>
    <dbReference type="NCBI Taxonomy" id="906689"/>
    <lineage>
        <taxon>Eukaryota</taxon>
        <taxon>Viridiplantae</taxon>
        <taxon>Streptophyta</taxon>
        <taxon>Embryophyta</taxon>
        <taxon>Tracheophyta</taxon>
        <taxon>Spermatophyta</taxon>
        <taxon>Magnoliopsida</taxon>
        <taxon>Liliopsida</taxon>
        <taxon>Asparagales</taxon>
        <taxon>Orchidaceae</taxon>
        <taxon>Epidendroideae</taxon>
        <taxon>Malaxideae</taxon>
        <taxon>Dendrobiinae</taxon>
        <taxon>Dendrobium</taxon>
    </lineage>
</organism>
<keyword evidence="3" id="KW-0808">Transferase</keyword>
<name>A0A2I0W720_9ASPA</name>
<dbReference type="InterPro" id="IPR004147">
    <property type="entry name" value="ABC1_dom"/>
</dbReference>
<evidence type="ECO:0000313" key="4">
    <source>
        <dbReference type="Proteomes" id="UP000233837"/>
    </source>
</evidence>
<reference evidence="3 4" key="2">
    <citation type="journal article" date="2017" name="Nature">
        <title>The Apostasia genome and the evolution of orchids.</title>
        <authorList>
            <person name="Zhang G.Q."/>
            <person name="Liu K.W."/>
            <person name="Li Z."/>
            <person name="Lohaus R."/>
            <person name="Hsiao Y.Y."/>
            <person name="Niu S.C."/>
            <person name="Wang J.Y."/>
            <person name="Lin Y.C."/>
            <person name="Xu Q."/>
            <person name="Chen L.J."/>
            <person name="Yoshida K."/>
            <person name="Fujiwara S."/>
            <person name="Wang Z.W."/>
            <person name="Zhang Y.Q."/>
            <person name="Mitsuda N."/>
            <person name="Wang M."/>
            <person name="Liu G.H."/>
            <person name="Pecoraro L."/>
            <person name="Huang H.X."/>
            <person name="Xiao X.J."/>
            <person name="Lin M."/>
            <person name="Wu X.Y."/>
            <person name="Wu W.L."/>
            <person name="Chen Y.Y."/>
            <person name="Chang S.B."/>
            <person name="Sakamoto S."/>
            <person name="Ohme-Takagi M."/>
            <person name="Yagi M."/>
            <person name="Zeng S.J."/>
            <person name="Shen C.Y."/>
            <person name="Yeh C.M."/>
            <person name="Luo Y.B."/>
            <person name="Tsai W.C."/>
            <person name="Van de Peer Y."/>
            <person name="Liu Z.J."/>
        </authorList>
    </citation>
    <scope>NUCLEOTIDE SEQUENCE [LARGE SCALE GENOMIC DNA]</scope>
    <source>
        <tissue evidence="3">The whole plant</tissue>
    </source>
</reference>
<gene>
    <name evidence="3" type="ORF">MA16_Dca004297</name>
</gene>
<dbReference type="PANTHER" id="PTHR10566">
    <property type="entry name" value="CHAPERONE-ACTIVITY OF BC1 COMPLEX CABC1 -RELATED"/>
    <property type="match status" value="1"/>
</dbReference>